<accession>A0A5K7WWJ3</accession>
<keyword evidence="3" id="KW-0560">Oxidoreductase</keyword>
<evidence type="ECO:0000313" key="6">
    <source>
        <dbReference type="EMBL" id="BBN98034.1"/>
    </source>
</evidence>
<dbReference type="PROSITE" id="PS00059">
    <property type="entry name" value="ADH_ZINC"/>
    <property type="match status" value="1"/>
</dbReference>
<dbReference type="InterPro" id="IPR036291">
    <property type="entry name" value="NAD(P)-bd_dom_sf"/>
</dbReference>
<organism evidence="6 7">
    <name type="scientific">Sporolactobacillus terrae</name>
    <dbReference type="NCBI Taxonomy" id="269673"/>
    <lineage>
        <taxon>Bacteria</taxon>
        <taxon>Bacillati</taxon>
        <taxon>Bacillota</taxon>
        <taxon>Bacilli</taxon>
        <taxon>Bacillales</taxon>
        <taxon>Sporolactobacillaceae</taxon>
        <taxon>Sporolactobacillus</taxon>
    </lineage>
</organism>
<dbReference type="AlphaFoldDB" id="A0A5K7WWJ3"/>
<dbReference type="SMART" id="SM00829">
    <property type="entry name" value="PKS_ER"/>
    <property type="match status" value="1"/>
</dbReference>
<dbReference type="InterPro" id="IPR013149">
    <property type="entry name" value="ADH-like_C"/>
</dbReference>
<dbReference type="SUPFAM" id="SSF50129">
    <property type="entry name" value="GroES-like"/>
    <property type="match status" value="1"/>
</dbReference>
<dbReference type="EMBL" id="AP021853">
    <property type="protein sequence ID" value="BBN98034.1"/>
    <property type="molecule type" value="Genomic_DNA"/>
</dbReference>
<evidence type="ECO:0000259" key="5">
    <source>
        <dbReference type="SMART" id="SM00829"/>
    </source>
</evidence>
<dbReference type="InterPro" id="IPR002328">
    <property type="entry name" value="ADH_Zn_CS"/>
</dbReference>
<dbReference type="InterPro" id="IPR011032">
    <property type="entry name" value="GroES-like_sf"/>
</dbReference>
<evidence type="ECO:0000256" key="4">
    <source>
        <dbReference type="RuleBase" id="RU361277"/>
    </source>
</evidence>
<dbReference type="Proteomes" id="UP000326951">
    <property type="component" value="Chromosome"/>
</dbReference>
<protein>
    <submittedName>
        <fullName evidence="6">Alcohol dehydrogenase</fullName>
    </submittedName>
</protein>
<dbReference type="PANTHER" id="PTHR43401">
    <property type="entry name" value="L-THREONINE 3-DEHYDROGENASE"/>
    <property type="match status" value="1"/>
</dbReference>
<dbReference type="Pfam" id="PF08240">
    <property type="entry name" value="ADH_N"/>
    <property type="match status" value="1"/>
</dbReference>
<dbReference type="InterPro" id="IPR050129">
    <property type="entry name" value="Zn_alcohol_dh"/>
</dbReference>
<evidence type="ECO:0000256" key="1">
    <source>
        <dbReference type="ARBA" id="ARBA00022723"/>
    </source>
</evidence>
<keyword evidence="1 4" id="KW-0479">Metal-binding</keyword>
<dbReference type="Gene3D" id="3.40.50.720">
    <property type="entry name" value="NAD(P)-binding Rossmann-like Domain"/>
    <property type="match status" value="1"/>
</dbReference>
<dbReference type="InterPro" id="IPR013154">
    <property type="entry name" value="ADH-like_N"/>
</dbReference>
<proteinExistence type="inferred from homology"/>
<feature type="domain" description="Enoyl reductase (ER)" evidence="5">
    <location>
        <begin position="4"/>
        <end position="345"/>
    </location>
</feature>
<dbReference type="PANTHER" id="PTHR43401:SF5">
    <property type="entry name" value="ALCOHOL DEHYDROGENASE-RELATED"/>
    <property type="match status" value="1"/>
</dbReference>
<comment type="similarity">
    <text evidence="4">Belongs to the zinc-containing alcohol dehydrogenase family.</text>
</comment>
<evidence type="ECO:0000256" key="2">
    <source>
        <dbReference type="ARBA" id="ARBA00022833"/>
    </source>
</evidence>
<dbReference type="Pfam" id="PF00107">
    <property type="entry name" value="ADH_zinc_N"/>
    <property type="match status" value="1"/>
</dbReference>
<keyword evidence="2 4" id="KW-0862">Zinc</keyword>
<evidence type="ECO:0000313" key="7">
    <source>
        <dbReference type="Proteomes" id="UP000326951"/>
    </source>
</evidence>
<dbReference type="GO" id="GO:0008270">
    <property type="term" value="F:zinc ion binding"/>
    <property type="evidence" value="ECO:0007669"/>
    <property type="project" value="InterPro"/>
</dbReference>
<evidence type="ECO:0000256" key="3">
    <source>
        <dbReference type="ARBA" id="ARBA00023002"/>
    </source>
</evidence>
<dbReference type="RefSeq" id="WP_028976226.1">
    <property type="nucleotide sequence ID" value="NZ_AP021853.1"/>
</dbReference>
<sequence>MKAAVLDKFKEPLAVKEVSDPELTSDGIILKLKATGVCRSDWHAWEGEWNGFIPPLPHILGHEMSGTVEEVGKDIKNFKKGDRVIVPFTQGDGTCPHCLAGHSNVCNHQVMPGFTYNGGFAQYTHIPNADRNLMKLPEGVDFLEASAMGCRFMTAFHGVTSIGKVAPGEWVAIFGAGGVGLSATQIATAIGANVIAVDIADDKLEFAKKVGAVATVNSKKENAPEAIKELTHGGAQVGIDALGIQATMLNSVLCLDKRGRHVQIGMTSFGDGGMMNIPLNEMVSREIQFSGSFGMPISEYPGMLQMVEKKRLQPGKLVKNTISLNGIDKVFHDMTSFAGLGVTVITDFD</sequence>
<gene>
    <name evidence="6" type="ORF">St703_07390</name>
</gene>
<dbReference type="SUPFAM" id="SSF51735">
    <property type="entry name" value="NAD(P)-binding Rossmann-fold domains"/>
    <property type="match status" value="1"/>
</dbReference>
<name>A0A5K7WWJ3_9BACL</name>
<dbReference type="CDD" id="cd08260">
    <property type="entry name" value="Zn_ADH6"/>
    <property type="match status" value="1"/>
</dbReference>
<dbReference type="Gene3D" id="3.90.180.10">
    <property type="entry name" value="Medium-chain alcohol dehydrogenases, catalytic domain"/>
    <property type="match status" value="1"/>
</dbReference>
<comment type="cofactor">
    <cofactor evidence="4">
        <name>Zn(2+)</name>
        <dbReference type="ChEBI" id="CHEBI:29105"/>
    </cofactor>
</comment>
<dbReference type="InterPro" id="IPR020843">
    <property type="entry name" value="ER"/>
</dbReference>
<reference evidence="6 7" key="1">
    <citation type="submission" date="2019-09" db="EMBL/GenBank/DDBJ databases">
        <title>Complete genome sequence of Sporolactobacillus terrae 70-3.</title>
        <authorList>
            <person name="Tanaka N."/>
            <person name="Shiwa Y."/>
            <person name="Fujita N."/>
            <person name="Tanasupawat S."/>
        </authorList>
    </citation>
    <scope>NUCLEOTIDE SEQUENCE [LARGE SCALE GENOMIC DNA]</scope>
    <source>
        <strain evidence="6 7">70-3</strain>
    </source>
</reference>
<dbReference type="GO" id="GO:0016491">
    <property type="term" value="F:oxidoreductase activity"/>
    <property type="evidence" value="ECO:0007669"/>
    <property type="project" value="UniProtKB-KW"/>
</dbReference>